<proteinExistence type="predicted"/>
<dbReference type="Gene3D" id="1.10.10.60">
    <property type="entry name" value="Homeodomain-like"/>
    <property type="match status" value="1"/>
</dbReference>
<evidence type="ECO:0000313" key="6">
    <source>
        <dbReference type="Proteomes" id="UP000662747"/>
    </source>
</evidence>
<evidence type="ECO:0000256" key="3">
    <source>
        <dbReference type="ARBA" id="ARBA00023163"/>
    </source>
</evidence>
<name>A0ABX7PDE6_9BACT</name>
<dbReference type="PROSITE" id="PS01124">
    <property type="entry name" value="HTH_ARAC_FAMILY_2"/>
    <property type="match status" value="1"/>
</dbReference>
<evidence type="ECO:0000259" key="4">
    <source>
        <dbReference type="PROSITE" id="PS01124"/>
    </source>
</evidence>
<protein>
    <submittedName>
        <fullName evidence="5">AraC family transcriptional regulator</fullName>
    </submittedName>
</protein>
<sequence>MRSFLVISGDAEGAFVRLPDGHADLVLRFSPSYEGVYAIGTRLSVLRKPVEAVPPQTIIVRFKPGGAYPFFGVPMSELTERVVSLDTLWGAEGARLRQRLADAASVTERRHLLESTLTERLRRGDVFEPAGAPVVRRAVRLITEASELPRVEGLARGLGISPRHLRRAFEDVVGMGPKEFARVVRFQRAVRASARASAPDWGAIAAATGYYDQSHLITEFKALTGLTPRALLKPLSATPSETSSPMR</sequence>
<dbReference type="Pfam" id="PF20240">
    <property type="entry name" value="DUF6597"/>
    <property type="match status" value="1"/>
</dbReference>
<reference evidence="5 6" key="1">
    <citation type="submission" date="2021-02" db="EMBL/GenBank/DDBJ databases">
        <title>De Novo genome assembly of isolated myxobacteria.</title>
        <authorList>
            <person name="Stevens D.C."/>
        </authorList>
    </citation>
    <scope>NUCLEOTIDE SEQUENCE [LARGE SCALE GENOMIC DNA]</scope>
    <source>
        <strain evidence="6">SCPEA02</strain>
    </source>
</reference>
<gene>
    <name evidence="5" type="ORF">JY651_43395</name>
</gene>
<accession>A0ABX7PDE6</accession>
<keyword evidence="3" id="KW-0804">Transcription</keyword>
<dbReference type="PANTHER" id="PTHR46796:SF15">
    <property type="entry name" value="BLL1074 PROTEIN"/>
    <property type="match status" value="1"/>
</dbReference>
<dbReference type="PANTHER" id="PTHR46796">
    <property type="entry name" value="HTH-TYPE TRANSCRIPTIONAL ACTIVATOR RHAS-RELATED"/>
    <property type="match status" value="1"/>
</dbReference>
<dbReference type="InterPro" id="IPR046532">
    <property type="entry name" value="DUF6597"/>
</dbReference>
<feature type="domain" description="HTH araC/xylS-type" evidence="4">
    <location>
        <begin position="136"/>
        <end position="234"/>
    </location>
</feature>
<dbReference type="InterPro" id="IPR018060">
    <property type="entry name" value="HTH_AraC"/>
</dbReference>
<dbReference type="Pfam" id="PF12833">
    <property type="entry name" value="HTH_18"/>
    <property type="match status" value="1"/>
</dbReference>
<dbReference type="Proteomes" id="UP000662747">
    <property type="component" value="Chromosome"/>
</dbReference>
<organism evidence="5 6">
    <name type="scientific">Pyxidicoccus parkwayensis</name>
    <dbReference type="NCBI Taxonomy" id="2813578"/>
    <lineage>
        <taxon>Bacteria</taxon>
        <taxon>Pseudomonadati</taxon>
        <taxon>Myxococcota</taxon>
        <taxon>Myxococcia</taxon>
        <taxon>Myxococcales</taxon>
        <taxon>Cystobacterineae</taxon>
        <taxon>Myxococcaceae</taxon>
        <taxon>Pyxidicoccus</taxon>
    </lineage>
</organism>
<evidence type="ECO:0000313" key="5">
    <source>
        <dbReference type="EMBL" id="QSQ28511.1"/>
    </source>
</evidence>
<evidence type="ECO:0000256" key="1">
    <source>
        <dbReference type="ARBA" id="ARBA00023015"/>
    </source>
</evidence>
<dbReference type="SMART" id="SM00342">
    <property type="entry name" value="HTH_ARAC"/>
    <property type="match status" value="1"/>
</dbReference>
<dbReference type="InterPro" id="IPR050204">
    <property type="entry name" value="AraC_XylS_family_regulators"/>
</dbReference>
<keyword evidence="6" id="KW-1185">Reference proteome</keyword>
<keyword evidence="2" id="KW-0238">DNA-binding</keyword>
<keyword evidence="1" id="KW-0805">Transcription regulation</keyword>
<evidence type="ECO:0000256" key="2">
    <source>
        <dbReference type="ARBA" id="ARBA00023125"/>
    </source>
</evidence>
<dbReference type="EMBL" id="CP071090">
    <property type="protein sequence ID" value="QSQ28511.1"/>
    <property type="molecule type" value="Genomic_DNA"/>
</dbReference>